<evidence type="ECO:0000256" key="1">
    <source>
        <dbReference type="SAM" id="MobiDB-lite"/>
    </source>
</evidence>
<organism evidence="2 3">
    <name type="scientific">Cucumis melo var. makuwa</name>
    <name type="common">Oriental melon</name>
    <dbReference type="NCBI Taxonomy" id="1194695"/>
    <lineage>
        <taxon>Eukaryota</taxon>
        <taxon>Viridiplantae</taxon>
        <taxon>Streptophyta</taxon>
        <taxon>Embryophyta</taxon>
        <taxon>Tracheophyta</taxon>
        <taxon>Spermatophyta</taxon>
        <taxon>Magnoliopsida</taxon>
        <taxon>eudicotyledons</taxon>
        <taxon>Gunneridae</taxon>
        <taxon>Pentapetalae</taxon>
        <taxon>rosids</taxon>
        <taxon>fabids</taxon>
        <taxon>Cucurbitales</taxon>
        <taxon>Cucurbitaceae</taxon>
        <taxon>Benincaseae</taxon>
        <taxon>Cucumis</taxon>
    </lineage>
</organism>
<protein>
    <submittedName>
        <fullName evidence="2">Uncharacterized protein</fullName>
    </submittedName>
</protein>
<evidence type="ECO:0000313" key="3">
    <source>
        <dbReference type="Proteomes" id="UP000321393"/>
    </source>
</evidence>
<proteinExistence type="predicted"/>
<evidence type="ECO:0000313" key="2">
    <source>
        <dbReference type="EMBL" id="KAA0053510.1"/>
    </source>
</evidence>
<dbReference type="AlphaFoldDB" id="A0A5A7UE92"/>
<comment type="caution">
    <text evidence="2">The sequence shown here is derived from an EMBL/GenBank/DDBJ whole genome shotgun (WGS) entry which is preliminary data.</text>
</comment>
<dbReference type="Proteomes" id="UP000321393">
    <property type="component" value="Unassembled WGS sequence"/>
</dbReference>
<gene>
    <name evidence="2" type="ORF">E6C27_scaffold190G00670</name>
</gene>
<accession>A0A5A7UE92</accession>
<name>A0A5A7UE92_CUCMM</name>
<sequence>MKPDDDALTLKKNRTRSQPDEEKYTNIYDGRTRGYQNGIEAVSGSNNPRQETAAPPPEASGLSWPQSPLRHDGLNDWNLLLLFVTAANTKASTATIATTISTTEASTKAVAVSSSFNHD</sequence>
<dbReference type="EMBL" id="SSTE01009356">
    <property type="protein sequence ID" value="KAA0053510.1"/>
    <property type="molecule type" value="Genomic_DNA"/>
</dbReference>
<feature type="region of interest" description="Disordered" evidence="1">
    <location>
        <begin position="1"/>
        <end position="68"/>
    </location>
</feature>
<reference evidence="2 3" key="1">
    <citation type="submission" date="2019-08" db="EMBL/GenBank/DDBJ databases">
        <title>Draft genome sequences of two oriental melons (Cucumis melo L. var makuwa).</title>
        <authorList>
            <person name="Kwon S.-Y."/>
        </authorList>
    </citation>
    <scope>NUCLEOTIDE SEQUENCE [LARGE SCALE GENOMIC DNA]</scope>
    <source>
        <strain evidence="3">cv. SW 3</strain>
        <tissue evidence="2">Leaf</tissue>
    </source>
</reference>